<organism evidence="2 3">
    <name type="scientific">Tanacetum coccineum</name>
    <dbReference type="NCBI Taxonomy" id="301880"/>
    <lineage>
        <taxon>Eukaryota</taxon>
        <taxon>Viridiplantae</taxon>
        <taxon>Streptophyta</taxon>
        <taxon>Embryophyta</taxon>
        <taxon>Tracheophyta</taxon>
        <taxon>Spermatophyta</taxon>
        <taxon>Magnoliopsida</taxon>
        <taxon>eudicotyledons</taxon>
        <taxon>Gunneridae</taxon>
        <taxon>Pentapetalae</taxon>
        <taxon>asterids</taxon>
        <taxon>campanulids</taxon>
        <taxon>Asterales</taxon>
        <taxon>Asteraceae</taxon>
        <taxon>Asteroideae</taxon>
        <taxon>Anthemideae</taxon>
        <taxon>Anthemidinae</taxon>
        <taxon>Tanacetum</taxon>
    </lineage>
</organism>
<evidence type="ECO:0000256" key="1">
    <source>
        <dbReference type="SAM" id="MobiDB-lite"/>
    </source>
</evidence>
<evidence type="ECO:0000313" key="3">
    <source>
        <dbReference type="Proteomes" id="UP001151760"/>
    </source>
</evidence>
<reference evidence="2" key="2">
    <citation type="submission" date="2022-01" db="EMBL/GenBank/DDBJ databases">
        <authorList>
            <person name="Yamashiro T."/>
            <person name="Shiraishi A."/>
            <person name="Satake H."/>
            <person name="Nakayama K."/>
        </authorList>
    </citation>
    <scope>NUCLEOTIDE SEQUENCE</scope>
</reference>
<keyword evidence="3" id="KW-1185">Reference proteome</keyword>
<sequence>MSRDPEVTTVARTTVDRWGPGGGSGGPTVPSGVLDRGSSRCSGRVLTFVGPPLTGGPAGGCTGGGPTWVNSEMPSWPNLGGDTWPSNDWCQMYSDDGFMDQSEGARGMALCQYEVLSRQ</sequence>
<name>A0ABQ4XG11_9ASTR</name>
<reference evidence="2" key="1">
    <citation type="journal article" date="2022" name="Int. J. Mol. Sci.">
        <title>Draft Genome of Tanacetum Coccineum: Genomic Comparison of Closely Related Tanacetum-Family Plants.</title>
        <authorList>
            <person name="Yamashiro T."/>
            <person name="Shiraishi A."/>
            <person name="Nakayama K."/>
            <person name="Satake H."/>
        </authorList>
    </citation>
    <scope>NUCLEOTIDE SEQUENCE</scope>
</reference>
<protein>
    <submittedName>
        <fullName evidence="2">Uncharacterized protein</fullName>
    </submittedName>
</protein>
<dbReference type="EMBL" id="BQNB010009487">
    <property type="protein sequence ID" value="GJS64213.1"/>
    <property type="molecule type" value="Genomic_DNA"/>
</dbReference>
<proteinExistence type="predicted"/>
<dbReference type="Proteomes" id="UP001151760">
    <property type="component" value="Unassembled WGS sequence"/>
</dbReference>
<gene>
    <name evidence="2" type="ORF">Tco_0678777</name>
</gene>
<comment type="caution">
    <text evidence="2">The sequence shown here is derived from an EMBL/GenBank/DDBJ whole genome shotgun (WGS) entry which is preliminary data.</text>
</comment>
<evidence type="ECO:0000313" key="2">
    <source>
        <dbReference type="EMBL" id="GJS64213.1"/>
    </source>
</evidence>
<feature type="region of interest" description="Disordered" evidence="1">
    <location>
        <begin position="1"/>
        <end position="36"/>
    </location>
</feature>
<accession>A0ABQ4XG11</accession>